<dbReference type="InterPro" id="IPR000626">
    <property type="entry name" value="Ubiquitin-like_dom"/>
</dbReference>
<reference evidence="13 14" key="1">
    <citation type="journal article" date="2017" name="Nat. Ecol. Evol.">
        <title>Scallop genome provides insights into evolution of bilaterian karyotype and development.</title>
        <authorList>
            <person name="Wang S."/>
            <person name="Zhang J."/>
            <person name="Jiao W."/>
            <person name="Li J."/>
            <person name="Xun X."/>
            <person name="Sun Y."/>
            <person name="Guo X."/>
            <person name="Huan P."/>
            <person name="Dong B."/>
            <person name="Zhang L."/>
            <person name="Hu X."/>
            <person name="Sun X."/>
            <person name="Wang J."/>
            <person name="Zhao C."/>
            <person name="Wang Y."/>
            <person name="Wang D."/>
            <person name="Huang X."/>
            <person name="Wang R."/>
            <person name="Lv J."/>
            <person name="Li Y."/>
            <person name="Zhang Z."/>
            <person name="Liu B."/>
            <person name="Lu W."/>
            <person name="Hui Y."/>
            <person name="Liang J."/>
            <person name="Zhou Z."/>
            <person name="Hou R."/>
            <person name="Li X."/>
            <person name="Liu Y."/>
            <person name="Li H."/>
            <person name="Ning X."/>
            <person name="Lin Y."/>
            <person name="Zhao L."/>
            <person name="Xing Q."/>
            <person name="Dou J."/>
            <person name="Li Y."/>
            <person name="Mao J."/>
            <person name="Guo H."/>
            <person name="Dou H."/>
            <person name="Li T."/>
            <person name="Mu C."/>
            <person name="Jiang W."/>
            <person name="Fu Q."/>
            <person name="Fu X."/>
            <person name="Miao Y."/>
            <person name="Liu J."/>
            <person name="Yu Q."/>
            <person name="Li R."/>
            <person name="Liao H."/>
            <person name="Li X."/>
            <person name="Kong Y."/>
            <person name="Jiang Z."/>
            <person name="Chourrout D."/>
            <person name="Li R."/>
            <person name="Bao Z."/>
        </authorList>
    </citation>
    <scope>NUCLEOTIDE SEQUENCE [LARGE SCALE GENOMIC DNA]</scope>
    <source>
        <strain evidence="13 14">PY_sf001</strain>
    </source>
</reference>
<accession>A0A210QNE7</accession>
<evidence type="ECO:0000259" key="12">
    <source>
        <dbReference type="PROSITE" id="PS51399"/>
    </source>
</evidence>
<keyword evidence="4" id="KW-0206">Cytoskeleton</keyword>
<dbReference type="AlphaFoldDB" id="A0A210QNE7"/>
<comment type="subunit">
    <text evidence="6">Interacts with GNA12, GNA13, RND1, RND2 and RND3.</text>
</comment>
<dbReference type="PROSITE" id="PS50053">
    <property type="entry name" value="UBIQUITIN_2"/>
    <property type="match status" value="1"/>
</dbReference>
<evidence type="ECO:0000256" key="7">
    <source>
        <dbReference type="ARBA" id="ARBA00073759"/>
    </source>
</evidence>
<evidence type="ECO:0000256" key="5">
    <source>
        <dbReference type="ARBA" id="ARBA00059434"/>
    </source>
</evidence>
<evidence type="ECO:0000256" key="4">
    <source>
        <dbReference type="ARBA" id="ARBA00023212"/>
    </source>
</evidence>
<feature type="region of interest" description="Disordered" evidence="10">
    <location>
        <begin position="1"/>
        <end position="33"/>
    </location>
</feature>
<dbReference type="CDD" id="cd17077">
    <property type="entry name" value="UBX_UBXN11"/>
    <property type="match status" value="1"/>
</dbReference>
<keyword evidence="2" id="KW-0963">Cytoplasm</keyword>
<gene>
    <name evidence="13" type="ORF">KP79_PYT06754</name>
</gene>
<feature type="region of interest" description="Disordered" evidence="10">
    <location>
        <begin position="212"/>
        <end position="238"/>
    </location>
</feature>
<dbReference type="FunFam" id="3.30.420.210:FF:000003">
    <property type="entry name" value="UBX domain protein 11"/>
    <property type="match status" value="1"/>
</dbReference>
<feature type="region of interest" description="Disordered" evidence="10">
    <location>
        <begin position="68"/>
        <end position="112"/>
    </location>
</feature>
<evidence type="ECO:0000256" key="2">
    <source>
        <dbReference type="ARBA" id="ARBA00022490"/>
    </source>
</evidence>
<dbReference type="Proteomes" id="UP000242188">
    <property type="component" value="Unassembled WGS sequence"/>
</dbReference>
<dbReference type="InterPro" id="IPR001012">
    <property type="entry name" value="UBX_dom"/>
</dbReference>
<dbReference type="EMBL" id="NEDP02002733">
    <property type="protein sequence ID" value="OWF50225.1"/>
    <property type="molecule type" value="Genomic_DNA"/>
</dbReference>
<keyword evidence="14" id="KW-1185">Reference proteome</keyword>
<evidence type="ECO:0000256" key="10">
    <source>
        <dbReference type="SAM" id="MobiDB-lite"/>
    </source>
</evidence>
<organism evidence="13 14">
    <name type="scientific">Mizuhopecten yessoensis</name>
    <name type="common">Japanese scallop</name>
    <name type="synonym">Patinopecten yessoensis</name>
    <dbReference type="NCBI Taxonomy" id="6573"/>
    <lineage>
        <taxon>Eukaryota</taxon>
        <taxon>Metazoa</taxon>
        <taxon>Spiralia</taxon>
        <taxon>Lophotrochozoa</taxon>
        <taxon>Mollusca</taxon>
        <taxon>Bivalvia</taxon>
        <taxon>Autobranchia</taxon>
        <taxon>Pteriomorphia</taxon>
        <taxon>Pectinida</taxon>
        <taxon>Pectinoidea</taxon>
        <taxon>Pectinidae</taxon>
        <taxon>Mizuhopecten</taxon>
    </lineage>
</organism>
<dbReference type="InterPro" id="IPR012989">
    <property type="entry name" value="SEP_domain"/>
</dbReference>
<dbReference type="GO" id="GO:0005856">
    <property type="term" value="C:cytoskeleton"/>
    <property type="evidence" value="ECO:0007669"/>
    <property type="project" value="UniProtKB-SubCell"/>
</dbReference>
<comment type="caution">
    <text evidence="13">The sequence shown here is derived from an EMBL/GenBank/DDBJ whole genome shotgun (WGS) entry which is preliminary data.</text>
</comment>
<dbReference type="Pfam" id="PF00789">
    <property type="entry name" value="UBX"/>
    <property type="match status" value="1"/>
</dbReference>
<dbReference type="STRING" id="6573.A0A210QNE7"/>
<dbReference type="OrthoDB" id="25887at2759"/>
<protein>
    <recommendedName>
        <fullName evidence="7">UBX domain-containing protein 11</fullName>
    </recommendedName>
    <alternativeName>
        <fullName evidence="9">Socius</fullName>
    </alternativeName>
    <alternativeName>
        <fullName evidence="8">UBX domain-containing protein 5</fullName>
    </alternativeName>
</protein>
<dbReference type="GO" id="GO:0043130">
    <property type="term" value="F:ubiquitin binding"/>
    <property type="evidence" value="ECO:0007669"/>
    <property type="project" value="TreeGrafter"/>
</dbReference>
<name>A0A210QNE7_MIZYE</name>
<comment type="function">
    <text evidence="5">May be involved in the reorganization of actin cytoskeleton mediated by RND1, RND2 and RND3. Promotes RHOA activation mediated by GNA12 and GNA13.</text>
</comment>
<dbReference type="SUPFAM" id="SSF102848">
    <property type="entry name" value="NSFL1 (p97 ATPase) cofactor p47, SEP domain"/>
    <property type="match status" value="1"/>
</dbReference>
<dbReference type="InterPro" id="IPR029071">
    <property type="entry name" value="Ubiquitin-like_domsf"/>
</dbReference>
<dbReference type="PROSITE" id="PS51399">
    <property type="entry name" value="SEP"/>
    <property type="match status" value="1"/>
</dbReference>
<evidence type="ECO:0000256" key="9">
    <source>
        <dbReference type="ARBA" id="ARBA00081109"/>
    </source>
</evidence>
<evidence type="ECO:0000256" key="6">
    <source>
        <dbReference type="ARBA" id="ARBA00062345"/>
    </source>
</evidence>
<proteinExistence type="predicted"/>
<evidence type="ECO:0000313" key="14">
    <source>
        <dbReference type="Proteomes" id="UP000242188"/>
    </source>
</evidence>
<dbReference type="PANTHER" id="PTHR23333">
    <property type="entry name" value="UBX DOMAIN CONTAINING PROTEIN"/>
    <property type="match status" value="1"/>
</dbReference>
<evidence type="ECO:0000259" key="11">
    <source>
        <dbReference type="PROSITE" id="PS50053"/>
    </source>
</evidence>
<dbReference type="Gene3D" id="3.10.20.90">
    <property type="entry name" value="Phosphatidylinositol 3-kinase Catalytic Subunit, Chain A, domain 1"/>
    <property type="match status" value="1"/>
</dbReference>
<dbReference type="Pfam" id="PF08059">
    <property type="entry name" value="SEP"/>
    <property type="match status" value="1"/>
</dbReference>
<evidence type="ECO:0000256" key="8">
    <source>
        <dbReference type="ARBA" id="ARBA00075811"/>
    </source>
</evidence>
<feature type="domain" description="Ubiquitin-like" evidence="11">
    <location>
        <begin position="476"/>
        <end position="553"/>
    </location>
</feature>
<feature type="domain" description="SEP" evidence="12">
    <location>
        <begin position="281"/>
        <end position="345"/>
    </location>
</feature>
<evidence type="ECO:0000256" key="3">
    <source>
        <dbReference type="ARBA" id="ARBA00023054"/>
    </source>
</evidence>
<feature type="compositionally biased region" description="Polar residues" evidence="10">
    <location>
        <begin position="101"/>
        <end position="112"/>
    </location>
</feature>
<dbReference type="Gene3D" id="3.30.420.210">
    <property type="entry name" value="SEP domain"/>
    <property type="match status" value="1"/>
</dbReference>
<sequence length="553" mass="61937">MSSPLSSLRKSHKNPLLLGQKHHVPFKSPGYTEDESKLLGEITSNMASQRIKTRDPFGGGLPKLDNLRHPHLAHNSPRTSNPGSLGRYHDNSTPVFDRPSSAASSTGFDGSHINNTFLTAPNDHDLMTSMMNRISLLEQRVSHQTKEITEKDKRIKVLDEKLKILQKSQGENDDTRVNEAEKKCLLLQQKVHEMEGFLADYGMVWVGEKSNPNSNVYNDEDGSTTSSEGDNWRPGTSVSNQPEFEIDFNIIIANIKELNVLAGEGVSKIQHTTDGARLKPQDPVKFTLYSNGMMLYSGPFRSFNDPMTQTFVHDIMDGYFPSELQNRYPDGVPFVIQDLRSVHFKDKRAAMFAGAGQVLGGDTKPSRLVPSNLDKANQAFDPVHEMYRSDTSEKLQVTSEHPGKKMSTEQFLSKLPKNVIKDGKVIDIRGSVNNTLKGGKPMGPPVTVVDTDVVKDMRKRLEMEESRRPSTPRDISTLRVKSDSGNQTYILKMKFWETIGDLRKYIDIHRPLGLPDYQIVSTYPTKVYDNNSASLESAGLTPNAVLHLRQKKS</sequence>
<dbReference type="SMART" id="SM00553">
    <property type="entry name" value="SEP"/>
    <property type="match status" value="1"/>
</dbReference>
<evidence type="ECO:0000313" key="13">
    <source>
        <dbReference type="EMBL" id="OWF50225.1"/>
    </source>
</evidence>
<keyword evidence="3" id="KW-0175">Coiled coil</keyword>
<dbReference type="InterPro" id="IPR036241">
    <property type="entry name" value="NSFL1C_SEP_dom_sf"/>
</dbReference>
<dbReference type="SUPFAM" id="SSF54236">
    <property type="entry name" value="Ubiquitin-like"/>
    <property type="match status" value="1"/>
</dbReference>
<dbReference type="PANTHER" id="PTHR23333:SF4">
    <property type="entry name" value="UBX DOMAIN-CONTAINING PROTEIN 11"/>
    <property type="match status" value="1"/>
</dbReference>
<evidence type="ECO:0000256" key="1">
    <source>
        <dbReference type="ARBA" id="ARBA00004245"/>
    </source>
</evidence>
<comment type="subcellular location">
    <subcellularLocation>
        <location evidence="1">Cytoplasm</location>
        <location evidence="1">Cytoskeleton</location>
    </subcellularLocation>
</comment>
<dbReference type="GO" id="GO:0043161">
    <property type="term" value="P:proteasome-mediated ubiquitin-dependent protein catabolic process"/>
    <property type="evidence" value="ECO:0007669"/>
    <property type="project" value="TreeGrafter"/>
</dbReference>